<dbReference type="InterPro" id="IPR023198">
    <property type="entry name" value="PGP-like_dom2"/>
</dbReference>
<gene>
    <name evidence="1" type="ORF">A6E74_04770</name>
</gene>
<keyword evidence="2" id="KW-1185">Reference proteome</keyword>
<dbReference type="Pfam" id="PF13419">
    <property type="entry name" value="HAD_2"/>
    <property type="match status" value="1"/>
</dbReference>
<dbReference type="NCBIfam" id="TIGR01549">
    <property type="entry name" value="HAD-SF-IA-v1"/>
    <property type="match status" value="1"/>
</dbReference>
<dbReference type="NCBIfam" id="TIGR01509">
    <property type="entry name" value="HAD-SF-IA-v3"/>
    <property type="match status" value="1"/>
</dbReference>
<reference evidence="1 2" key="1">
    <citation type="submission" date="2016-04" db="EMBL/GenBank/DDBJ databases">
        <title>Draft genome of an Enterococcus thailandicus strain isolated from bovine feces.</title>
        <authorList>
            <person name="Beukers A.G."/>
            <person name="Zaheer R."/>
            <person name="Goji N."/>
            <person name="Cook S.R."/>
            <person name="Amoako K."/>
            <person name="Chaves A.V."/>
            <person name="Ward M.P."/>
            <person name="Mcallister T.A."/>
        </authorList>
    </citation>
    <scope>NUCLEOTIDE SEQUENCE [LARGE SCALE GENOMIC DNA]</scope>
    <source>
        <strain evidence="1 2">F0711D 46</strain>
    </source>
</reference>
<evidence type="ECO:0000313" key="1">
    <source>
        <dbReference type="EMBL" id="OAQ56035.1"/>
    </source>
</evidence>
<dbReference type="Gene3D" id="1.10.150.240">
    <property type="entry name" value="Putative phosphatase, domain 2"/>
    <property type="match status" value="1"/>
</dbReference>
<comment type="caution">
    <text evidence="1">The sequence shown here is derived from an EMBL/GenBank/DDBJ whole genome shotgun (WGS) entry which is preliminary data.</text>
</comment>
<organism evidence="1 2">
    <name type="scientific">Enterococcus thailandicus</name>
    <dbReference type="NCBI Taxonomy" id="417368"/>
    <lineage>
        <taxon>Bacteria</taxon>
        <taxon>Bacillati</taxon>
        <taxon>Bacillota</taxon>
        <taxon>Bacilli</taxon>
        <taxon>Lactobacillales</taxon>
        <taxon>Enterococcaceae</taxon>
        <taxon>Enterococcus</taxon>
    </lineage>
</organism>
<dbReference type="SUPFAM" id="SSF56784">
    <property type="entry name" value="HAD-like"/>
    <property type="match status" value="1"/>
</dbReference>
<evidence type="ECO:0000313" key="2">
    <source>
        <dbReference type="Proteomes" id="UP000078516"/>
    </source>
</evidence>
<dbReference type="Gene3D" id="3.40.50.1000">
    <property type="entry name" value="HAD superfamily/HAD-like"/>
    <property type="match status" value="1"/>
</dbReference>
<dbReference type="CDD" id="cd07505">
    <property type="entry name" value="HAD_BPGM-like"/>
    <property type="match status" value="1"/>
</dbReference>
<dbReference type="EMBL" id="LWMN01000011">
    <property type="protein sequence ID" value="OAQ56035.1"/>
    <property type="molecule type" value="Genomic_DNA"/>
</dbReference>
<dbReference type="InterPro" id="IPR036412">
    <property type="entry name" value="HAD-like_sf"/>
</dbReference>
<accession>A0A179ES04</accession>
<dbReference type="Proteomes" id="UP000078516">
    <property type="component" value="Unassembled WGS sequence"/>
</dbReference>
<dbReference type="PANTHER" id="PTHR18901">
    <property type="entry name" value="2-DEOXYGLUCOSE-6-PHOSPHATE PHOSPHATASE 2"/>
    <property type="match status" value="1"/>
</dbReference>
<proteinExistence type="predicted"/>
<dbReference type="InterPro" id="IPR006439">
    <property type="entry name" value="HAD-SF_hydro_IA"/>
</dbReference>
<sequence>MNKIELFIFDMDGLMFDTGRLSYRGYFNSAEKHDYELNHNVYYYLTGKTDSDIRLGMKELYGEEVPYNEWRDSMNVFKNELLAKEKTVHKKYGLVPLLDFAKEQGVKIAVASSSNREKVLTYLEMEGLTDYFDVLLAGDEVEAGKPNPEIFLKASQKAGVDPAHALVFEDSRVGIEAARRAGILSVLVEDDITDLPVRKGRYPLKKDLSRLRERPAPADFQFHDLLQARNFLAKKELFL</sequence>
<dbReference type="AlphaFoldDB" id="A0A179ES04"/>
<dbReference type="SFLD" id="SFLDS00003">
    <property type="entry name" value="Haloacid_Dehalogenase"/>
    <property type="match status" value="1"/>
</dbReference>
<dbReference type="SFLD" id="SFLDG01135">
    <property type="entry name" value="C1.5.6:_HAD__Beta-PGM__Phospha"/>
    <property type="match status" value="1"/>
</dbReference>
<name>A0A179ES04_ENTTH</name>
<dbReference type="RefSeq" id="WP_067482710.1">
    <property type="nucleotide sequence ID" value="NZ_BSWX01000004.1"/>
</dbReference>
<dbReference type="InterPro" id="IPR041492">
    <property type="entry name" value="HAD_2"/>
</dbReference>
<dbReference type="SFLD" id="SFLDG01129">
    <property type="entry name" value="C1.5:_HAD__Beta-PGM__Phosphata"/>
    <property type="match status" value="1"/>
</dbReference>
<dbReference type="InterPro" id="IPR023214">
    <property type="entry name" value="HAD_sf"/>
</dbReference>
<protein>
    <submittedName>
        <fullName evidence="1">Haloacid dehalogenase</fullName>
    </submittedName>
</protein>
<dbReference type="PANTHER" id="PTHR18901:SF38">
    <property type="entry name" value="PSEUDOURIDINE-5'-PHOSPHATASE"/>
    <property type="match status" value="1"/>
</dbReference>